<dbReference type="Pfam" id="PF14420">
    <property type="entry name" value="Clr5"/>
    <property type="match status" value="1"/>
</dbReference>
<dbReference type="SUPFAM" id="SSF48452">
    <property type="entry name" value="TPR-like"/>
    <property type="match status" value="1"/>
</dbReference>
<dbReference type="Pfam" id="PF13374">
    <property type="entry name" value="TPR_10"/>
    <property type="match status" value="1"/>
</dbReference>
<dbReference type="OrthoDB" id="1658288at2759"/>
<dbReference type="OMA" id="CFSACIY"/>
<dbReference type="InterPro" id="IPR025676">
    <property type="entry name" value="Clr5_dom"/>
</dbReference>
<dbReference type="AlphaFoldDB" id="U1GCU7"/>
<evidence type="ECO:0000313" key="4">
    <source>
        <dbReference type="Proteomes" id="UP000019373"/>
    </source>
</evidence>
<evidence type="ECO:0000313" key="3">
    <source>
        <dbReference type="EMBL" id="ERF69521.1"/>
    </source>
</evidence>
<proteinExistence type="predicted"/>
<organism evidence="3 4">
    <name type="scientific">Endocarpon pusillum (strain Z07020 / HMAS-L-300199)</name>
    <name type="common">Lichen-forming fungus</name>
    <dbReference type="NCBI Taxonomy" id="1263415"/>
    <lineage>
        <taxon>Eukaryota</taxon>
        <taxon>Fungi</taxon>
        <taxon>Dikarya</taxon>
        <taxon>Ascomycota</taxon>
        <taxon>Pezizomycotina</taxon>
        <taxon>Eurotiomycetes</taxon>
        <taxon>Chaetothyriomycetidae</taxon>
        <taxon>Verrucariales</taxon>
        <taxon>Verrucariaceae</taxon>
        <taxon>Endocarpon</taxon>
    </lineage>
</organism>
<dbReference type="eggNOG" id="ENOG502RZNG">
    <property type="taxonomic scope" value="Eukaryota"/>
</dbReference>
<name>U1GCU7_ENDPU</name>
<dbReference type="EMBL" id="KE721402">
    <property type="protein sequence ID" value="ERF69521.1"/>
    <property type="molecule type" value="Genomic_DNA"/>
</dbReference>
<feature type="region of interest" description="Disordered" evidence="1">
    <location>
        <begin position="1"/>
        <end position="32"/>
    </location>
</feature>
<dbReference type="PANTHER" id="PTHR38788:SF3">
    <property type="entry name" value="CLR5 DOMAIN-CONTAINING PROTEIN"/>
    <property type="match status" value="1"/>
</dbReference>
<feature type="domain" description="Clr5" evidence="2">
    <location>
        <begin position="89"/>
        <end position="141"/>
    </location>
</feature>
<keyword evidence="4" id="KW-1185">Reference proteome</keyword>
<dbReference type="InterPro" id="IPR011990">
    <property type="entry name" value="TPR-like_helical_dom_sf"/>
</dbReference>
<feature type="region of interest" description="Disordered" evidence="1">
    <location>
        <begin position="61"/>
        <end position="92"/>
    </location>
</feature>
<accession>U1GCU7</accession>
<dbReference type="HOGENOM" id="CLU_370056_0_0_1"/>
<dbReference type="Proteomes" id="UP000019373">
    <property type="component" value="Unassembled WGS sequence"/>
</dbReference>
<protein>
    <recommendedName>
        <fullName evidence="2">Clr5 domain-containing protein</fullName>
    </recommendedName>
</protein>
<evidence type="ECO:0000259" key="2">
    <source>
        <dbReference type="Pfam" id="PF14420"/>
    </source>
</evidence>
<feature type="region of interest" description="Disordered" evidence="1">
    <location>
        <begin position="220"/>
        <end position="250"/>
    </location>
</feature>
<gene>
    <name evidence="3" type="ORF">EPUS_01850</name>
</gene>
<dbReference type="RefSeq" id="XP_007804778.1">
    <property type="nucleotide sequence ID" value="XM_007806587.1"/>
</dbReference>
<dbReference type="PANTHER" id="PTHR38788">
    <property type="entry name" value="CLR5 DOMAIN-CONTAINING PROTEIN"/>
    <property type="match status" value="1"/>
</dbReference>
<feature type="compositionally biased region" description="Polar residues" evidence="1">
    <location>
        <begin position="22"/>
        <end position="31"/>
    </location>
</feature>
<reference evidence="4" key="1">
    <citation type="journal article" date="2014" name="BMC Genomics">
        <title>Genome characteristics reveal the impact of lichenization on lichen-forming fungus Endocarpon pusillum Hedwig (Verrucariales, Ascomycota).</title>
        <authorList>
            <person name="Wang Y.-Y."/>
            <person name="Liu B."/>
            <person name="Zhang X.-Y."/>
            <person name="Zhou Q.-M."/>
            <person name="Zhang T."/>
            <person name="Li H."/>
            <person name="Yu Y.-F."/>
            <person name="Zhang X.-L."/>
            <person name="Hao X.-Y."/>
            <person name="Wang M."/>
            <person name="Wang L."/>
            <person name="Wei J.-C."/>
        </authorList>
    </citation>
    <scope>NUCLEOTIDE SEQUENCE [LARGE SCALE GENOMIC DNA]</scope>
    <source>
        <strain evidence="4">Z07020 / HMAS-L-300199</strain>
    </source>
</reference>
<dbReference type="GeneID" id="19236905"/>
<evidence type="ECO:0000256" key="1">
    <source>
        <dbReference type="SAM" id="MobiDB-lite"/>
    </source>
</evidence>
<sequence length="717" mass="79604">MELSPETREVNIGGQQREAAPNNIQRETGFTTVPGDLHPSFYLAGNVLGDIGEGMQSAIGSLHRQEQQQQQSTTGASEYGSRHPHGPTAEEWDSVKDVIRQLYVHDQRSLKEVKQELETKYNFRATERMFKARLGPWGLNKNSKNNDWGAMAKLHKIRRESGKSATEFLIHGRRRTLAQLRKHIRSKSMTEQQFLAAALNIEIPSYIRCYTPEQQDVTDEASCASQLGDGRSVPEPLTSGELLPSPTKLGKPRLSVTSLLNKPNNDALPLAGQIPLSEAVSQTAGRAEAQILNQQQPSRSTNGIMVTSPSRPALNLSSPLATPCQHIQSQLNRMAQQALVPSAAPQCNFEDLDSWVFLTNLLNDADHSPILNCSQCNQSLFSHLNTLDDYVHVNSFSNATTPTSSQLIPVFTSEHQAAALKWVVRCFSACIYMTQGTSNFAQQSLFDAESEVKNMLETDNPLTLTSLHLILSILHVHDQGSIVESIVGSALKVASNMLGCRNPITITIAWMTAAAGQKLPQPGLDASALRRVCQDFTEQLGGSHPHSITALYNLSWNLIIDGAWDEAESNLRRLYQTSCQVLGLSHMQTITALTSLSRVLSNQNKNAAAIETMQEAIERSKNTIGPSHPYRLESKRRLALLYEKVNDKPQMESLYWDVLRGRVKMLGRKHPYTVGARVDLVQLLRELGKWDDHGQAGRAIEALFEQQDDCKAWYEAF</sequence>
<dbReference type="Gene3D" id="1.25.40.10">
    <property type="entry name" value="Tetratricopeptide repeat domain"/>
    <property type="match status" value="1"/>
</dbReference>